<reference evidence="2 3" key="1">
    <citation type="journal article" date="2010" name="Science">
        <title>Genomic comparison of the ants Camponotus floridanus and Harpegnathos saltator.</title>
        <authorList>
            <person name="Bonasio R."/>
            <person name="Zhang G."/>
            <person name="Ye C."/>
            <person name="Mutti N.S."/>
            <person name="Fang X."/>
            <person name="Qin N."/>
            <person name="Donahue G."/>
            <person name="Yang P."/>
            <person name="Li Q."/>
            <person name="Li C."/>
            <person name="Zhang P."/>
            <person name="Huang Z."/>
            <person name="Berger S.L."/>
            <person name="Reinberg D."/>
            <person name="Wang J."/>
            <person name="Liebig J."/>
        </authorList>
    </citation>
    <scope>NUCLEOTIDE SEQUENCE [LARGE SCALE GENOMIC DNA]</scope>
    <source>
        <strain evidence="2 3">R22 G/1</strain>
    </source>
</reference>
<evidence type="ECO:0000313" key="2">
    <source>
        <dbReference type="EMBL" id="EFN79156.1"/>
    </source>
</evidence>
<feature type="compositionally biased region" description="Basic and acidic residues" evidence="1">
    <location>
        <begin position="10"/>
        <end position="23"/>
    </location>
</feature>
<dbReference type="Proteomes" id="UP000008237">
    <property type="component" value="Unassembled WGS sequence"/>
</dbReference>
<keyword evidence="3" id="KW-1185">Reference proteome</keyword>
<organism evidence="3">
    <name type="scientific">Harpegnathos saltator</name>
    <name type="common">Jerdon's jumping ant</name>
    <dbReference type="NCBI Taxonomy" id="610380"/>
    <lineage>
        <taxon>Eukaryota</taxon>
        <taxon>Metazoa</taxon>
        <taxon>Ecdysozoa</taxon>
        <taxon>Arthropoda</taxon>
        <taxon>Hexapoda</taxon>
        <taxon>Insecta</taxon>
        <taxon>Pterygota</taxon>
        <taxon>Neoptera</taxon>
        <taxon>Endopterygota</taxon>
        <taxon>Hymenoptera</taxon>
        <taxon>Apocrita</taxon>
        <taxon>Aculeata</taxon>
        <taxon>Formicoidea</taxon>
        <taxon>Formicidae</taxon>
        <taxon>Ponerinae</taxon>
        <taxon>Ponerini</taxon>
        <taxon>Harpegnathos</taxon>
    </lineage>
</organism>
<dbReference type="EMBL" id="GL451506">
    <property type="protein sequence ID" value="EFN79156.1"/>
    <property type="molecule type" value="Genomic_DNA"/>
</dbReference>
<sequence>MSNSTSNASDGRDPSAGKEDSIKLHRCQAKPGEMKRTANRDKNEANGVNGEKERMRRTKATYGWEQV</sequence>
<evidence type="ECO:0000313" key="3">
    <source>
        <dbReference type="Proteomes" id="UP000008237"/>
    </source>
</evidence>
<dbReference type="InParanoid" id="E2BYQ6"/>
<dbReference type="AlphaFoldDB" id="E2BYQ6"/>
<name>E2BYQ6_HARSA</name>
<protein>
    <submittedName>
        <fullName evidence="2">Uncharacterized protein</fullName>
    </submittedName>
</protein>
<accession>E2BYQ6</accession>
<proteinExistence type="predicted"/>
<feature type="compositionally biased region" description="Basic and acidic residues" evidence="1">
    <location>
        <begin position="32"/>
        <end position="54"/>
    </location>
</feature>
<gene>
    <name evidence="2" type="ORF">EAI_14034</name>
</gene>
<evidence type="ECO:0000256" key="1">
    <source>
        <dbReference type="SAM" id="MobiDB-lite"/>
    </source>
</evidence>
<feature type="region of interest" description="Disordered" evidence="1">
    <location>
        <begin position="1"/>
        <end position="67"/>
    </location>
</feature>